<feature type="region of interest" description="Disordered" evidence="7">
    <location>
        <begin position="1"/>
        <end position="56"/>
    </location>
</feature>
<evidence type="ECO:0000256" key="8">
    <source>
        <dbReference type="SAM" id="Phobius"/>
    </source>
</evidence>
<keyword evidence="2 6" id="KW-0813">Transport</keyword>
<dbReference type="PROSITE" id="PS00610">
    <property type="entry name" value="NA_NEUROTRAN_SYMP_1"/>
    <property type="match status" value="1"/>
</dbReference>
<evidence type="ECO:0000256" key="5">
    <source>
        <dbReference type="ARBA" id="ARBA00023136"/>
    </source>
</evidence>
<proteinExistence type="inferred from homology"/>
<feature type="transmembrane region" description="Helical" evidence="8">
    <location>
        <begin position="523"/>
        <end position="542"/>
    </location>
</feature>
<dbReference type="Proteomes" id="UP000830375">
    <property type="component" value="Unassembled WGS sequence"/>
</dbReference>
<reference evidence="9 10" key="1">
    <citation type="submission" date="2022-01" db="EMBL/GenBank/DDBJ databases">
        <title>A high-quality chromosome-level genome assembly of rohu carp, Labeo rohita.</title>
        <authorList>
            <person name="Arick M.A. II"/>
            <person name="Hsu C.-Y."/>
            <person name="Magbanua Z."/>
            <person name="Pechanova O."/>
            <person name="Grover C."/>
            <person name="Miller E."/>
            <person name="Thrash A."/>
            <person name="Ezzel L."/>
            <person name="Alam S."/>
            <person name="Benzie J."/>
            <person name="Hamilton M."/>
            <person name="Karsi A."/>
            <person name="Lawrence M.L."/>
            <person name="Peterson D.G."/>
        </authorList>
    </citation>
    <scope>NUCLEOTIDE SEQUENCE [LARGE SCALE GENOMIC DNA]</scope>
    <source>
        <strain evidence="10">BAU-BD-2019</strain>
        <tissue evidence="9">Blood</tissue>
    </source>
</reference>
<feature type="transmembrane region" description="Helical" evidence="8">
    <location>
        <begin position="448"/>
        <end position="466"/>
    </location>
</feature>
<dbReference type="PROSITE" id="PS50267">
    <property type="entry name" value="NA_NEUROTRAN_SYMP_3"/>
    <property type="match status" value="1"/>
</dbReference>
<feature type="transmembrane region" description="Helical" evidence="8">
    <location>
        <begin position="253"/>
        <end position="278"/>
    </location>
</feature>
<dbReference type="Pfam" id="PF00209">
    <property type="entry name" value="SNF"/>
    <property type="match status" value="2"/>
</dbReference>
<dbReference type="PROSITE" id="PS00754">
    <property type="entry name" value="NA_NEUROTRAN_SYMP_2"/>
    <property type="match status" value="1"/>
</dbReference>
<feature type="transmembrane region" description="Helical" evidence="8">
    <location>
        <begin position="478"/>
        <end position="502"/>
    </location>
</feature>
<evidence type="ECO:0000256" key="4">
    <source>
        <dbReference type="ARBA" id="ARBA00022989"/>
    </source>
</evidence>
<evidence type="ECO:0000256" key="2">
    <source>
        <dbReference type="ARBA" id="ARBA00022448"/>
    </source>
</evidence>
<accession>A0ABQ8MSH1</accession>
<dbReference type="EMBL" id="JACTAM010000005">
    <property type="protein sequence ID" value="KAI2664858.1"/>
    <property type="molecule type" value="Genomic_DNA"/>
</dbReference>
<feature type="transmembrane region" description="Helical" evidence="8">
    <location>
        <begin position="64"/>
        <end position="81"/>
    </location>
</feature>
<dbReference type="InterPro" id="IPR037272">
    <property type="entry name" value="SNS_sf"/>
</dbReference>
<evidence type="ECO:0000313" key="10">
    <source>
        <dbReference type="Proteomes" id="UP000830375"/>
    </source>
</evidence>
<feature type="transmembrane region" description="Helical" evidence="8">
    <location>
        <begin position="228"/>
        <end position="247"/>
    </location>
</feature>
<feature type="transmembrane region" description="Helical" evidence="8">
    <location>
        <begin position="562"/>
        <end position="583"/>
    </location>
</feature>
<keyword evidence="10" id="KW-1185">Reference proteome</keyword>
<evidence type="ECO:0000313" key="9">
    <source>
        <dbReference type="EMBL" id="KAI2664858.1"/>
    </source>
</evidence>
<keyword evidence="4 8" id="KW-1133">Transmembrane helix</keyword>
<feature type="transmembrane region" description="Helical" evidence="8">
    <location>
        <begin position="93"/>
        <end position="112"/>
    </location>
</feature>
<organism evidence="9 10">
    <name type="scientific">Labeo rohita</name>
    <name type="common">Indian major carp</name>
    <name type="synonym">Cyprinus rohita</name>
    <dbReference type="NCBI Taxonomy" id="84645"/>
    <lineage>
        <taxon>Eukaryota</taxon>
        <taxon>Metazoa</taxon>
        <taxon>Chordata</taxon>
        <taxon>Craniata</taxon>
        <taxon>Vertebrata</taxon>
        <taxon>Euteleostomi</taxon>
        <taxon>Actinopterygii</taxon>
        <taxon>Neopterygii</taxon>
        <taxon>Teleostei</taxon>
        <taxon>Ostariophysi</taxon>
        <taxon>Cypriniformes</taxon>
        <taxon>Cyprinidae</taxon>
        <taxon>Labeoninae</taxon>
        <taxon>Labeonini</taxon>
        <taxon>Labeo</taxon>
    </lineage>
</organism>
<dbReference type="SUPFAM" id="SSF161070">
    <property type="entry name" value="SNF-like"/>
    <property type="match status" value="2"/>
</dbReference>
<evidence type="ECO:0000256" key="6">
    <source>
        <dbReference type="RuleBase" id="RU003732"/>
    </source>
</evidence>
<dbReference type="InterPro" id="IPR000175">
    <property type="entry name" value="Na/ntran_symport"/>
</dbReference>
<keyword evidence="5 8" id="KW-0472">Membrane</keyword>
<sequence>MMGVGADNKTANTSNVSKFTSQQDGEEKEEVELAKMTPGSAESMSLAKADHQSTEPRETWGRRLEFVLASIGYAVGLGNVWRFPYLCYRSGGGAFLIPYLIMLFLCGIPLLFMEFTVGQYTRLGPVHAVAKICPLFKGVGLATVVISYVLCTYYNVLMTWALYYLLHSFSSSLPWQSCNNTWNSVGNCSTGFPGNATHLQSASQQFFDHKVLEMTTGIEHSGGIRWELFGLLILAWAIVYFCIFKGVKSTGKVWVNAAAQIFNSIGISFGSMISMASYNKFNNNILRDTFIVSLANSATSIVAGFVIFSAIGYMAHIHNLPVDDIATDGPGLVFVVYPEVFSTMPVSQLWAPLFFHHVTLPWIGQSGRISLKTQFLSLVSFLSNQYLRDQNEGSAQLTRFFNRAINMRFNLLNVYIYTVQFAMVEVAVTFIMDGFGKKVLQVFKRKEIIVLMVCSVGFLLGIPHITRGGIYVFQLMDHYTAVVSLMFLAFFEVLAITLIFGVKRLSVMVENMLGKKPNLFFRVCWQFLSPMLVLGILISSIVQYTPARYGKSYTYPLWAEVVGWFISLVSIIWIPLGAVHELWTTEGSLLQRLKKSLTPTVDLESVSEKPSSESIALFTAA</sequence>
<feature type="transmembrane region" description="Helical" evidence="8">
    <location>
        <begin position="414"/>
        <end position="436"/>
    </location>
</feature>
<comment type="caution">
    <text evidence="9">The sequence shown here is derived from an EMBL/GenBank/DDBJ whole genome shotgun (WGS) entry which is preliminary data.</text>
</comment>
<feature type="transmembrane region" description="Helical" evidence="8">
    <location>
        <begin position="145"/>
        <end position="166"/>
    </location>
</feature>
<keyword evidence="6" id="KW-0769">Symport</keyword>
<protein>
    <recommendedName>
        <fullName evidence="6">Transporter</fullName>
    </recommendedName>
</protein>
<feature type="transmembrane region" description="Helical" evidence="8">
    <location>
        <begin position="290"/>
        <end position="315"/>
    </location>
</feature>
<evidence type="ECO:0000256" key="1">
    <source>
        <dbReference type="ARBA" id="ARBA00004141"/>
    </source>
</evidence>
<evidence type="ECO:0000256" key="7">
    <source>
        <dbReference type="SAM" id="MobiDB-lite"/>
    </source>
</evidence>
<dbReference type="PRINTS" id="PR00176">
    <property type="entry name" value="NANEUSMPORT"/>
</dbReference>
<comment type="subcellular location">
    <subcellularLocation>
        <location evidence="1">Membrane</location>
        <topology evidence="1">Multi-pass membrane protein</topology>
    </subcellularLocation>
</comment>
<keyword evidence="3 6" id="KW-0812">Transmembrane</keyword>
<dbReference type="PANTHER" id="PTHR11616:SF133">
    <property type="entry name" value="TRANSPORTER"/>
    <property type="match status" value="1"/>
</dbReference>
<comment type="similarity">
    <text evidence="6">Belongs to the sodium:neurotransmitter symporter (SNF) (TC 2.A.22) family.</text>
</comment>
<dbReference type="PANTHER" id="PTHR11616">
    <property type="entry name" value="SODIUM/CHLORIDE DEPENDENT TRANSPORTER"/>
    <property type="match status" value="1"/>
</dbReference>
<name>A0ABQ8MSH1_LABRO</name>
<gene>
    <name evidence="9" type="ORF">H4Q32_003169</name>
</gene>
<evidence type="ECO:0000256" key="3">
    <source>
        <dbReference type="ARBA" id="ARBA00022692"/>
    </source>
</evidence>
<feature type="compositionally biased region" description="Polar residues" evidence="7">
    <location>
        <begin position="9"/>
        <end position="23"/>
    </location>
</feature>